<keyword evidence="4" id="KW-1003">Cell membrane</keyword>
<keyword evidence="7" id="KW-0812">Transmembrane</keyword>
<sequence>MSARKVKRGAGAKGGDGPAAAPHAAPSSAPPSTPPAAPHVAPAAAQGRGGLRRVAITGMGTVNALGRNVPDTLTAMREARCGIGELEFQDVDRLSVRIGAQVRDWDPEAYFNRQQISLYDKFTQFTMIAAKEAVAQSGLSFHGELGLCSGVILGTAGGGLNTWDENYRIVYEEGKNRVHPFVVPKLMNNAAASHVSMEFGLRGPAFTVATACASSNHAMGLAFQMVRSGAARVMLAGGSEAMLCFGGVKAWEGLRVMSRDACRPFSANRNGMVQGEGAGVFVFEDWDHATARGAEIFAEVVGFAMSADAQDIVMPSAIGAERAIAGAMVDAGLNPSDIGYINAHGTGTAANDKTECAAVAHAFGHHADRLMLSSTKSMHGHLIGGTGAVELLACVMALRDGIIAPTIGYEEPDPECALDVVPNVAREARVEAVLSNAFAFGGLNAVIALRRV</sequence>
<evidence type="ECO:0000256" key="4">
    <source>
        <dbReference type="ARBA" id="ARBA00022475"/>
    </source>
</evidence>
<keyword evidence="17" id="KW-1185">Reference proteome</keyword>
<evidence type="ECO:0000256" key="5">
    <source>
        <dbReference type="ARBA" id="ARBA00022519"/>
    </source>
</evidence>
<comment type="function">
    <text evidence="10">Proposed to synthesize NOD factor fatty acyl chain. Involved in the synthesis of a highly unsaturated fatty acid moiety, which forms part of a lipo-oligosaccharide that is responsible for host specificity.</text>
</comment>
<dbReference type="InterPro" id="IPR018201">
    <property type="entry name" value="Ketoacyl_synth_AS"/>
</dbReference>
<comment type="caution">
    <text evidence="16">The sequence shown here is derived from an EMBL/GenBank/DDBJ whole genome shotgun (WGS) entry which is preliminary data.</text>
</comment>
<dbReference type="InterPro" id="IPR000794">
    <property type="entry name" value="Beta-ketoacyl_synthase"/>
</dbReference>
<feature type="region of interest" description="Disordered" evidence="14">
    <location>
        <begin position="1"/>
        <end position="47"/>
    </location>
</feature>
<feature type="compositionally biased region" description="Basic residues" evidence="14">
    <location>
        <begin position="1"/>
        <end position="10"/>
    </location>
</feature>
<name>A0ABV6T3E4_9RHOB</name>
<dbReference type="PROSITE" id="PS00606">
    <property type="entry name" value="KS3_1"/>
    <property type="match status" value="1"/>
</dbReference>
<evidence type="ECO:0000256" key="10">
    <source>
        <dbReference type="ARBA" id="ARBA00037576"/>
    </source>
</evidence>
<evidence type="ECO:0000313" key="16">
    <source>
        <dbReference type="EMBL" id="MFC0811765.1"/>
    </source>
</evidence>
<evidence type="ECO:0000256" key="9">
    <source>
        <dbReference type="ARBA" id="ARBA00023136"/>
    </source>
</evidence>
<reference evidence="16 17" key="1">
    <citation type="submission" date="2024-09" db="EMBL/GenBank/DDBJ databases">
        <authorList>
            <person name="Sun Q."/>
            <person name="Mori K."/>
        </authorList>
    </citation>
    <scope>NUCLEOTIDE SEQUENCE [LARGE SCALE GENOMIC DNA]</scope>
    <source>
        <strain evidence="16 17">KCTC 42086</strain>
    </source>
</reference>
<evidence type="ECO:0000256" key="8">
    <source>
        <dbReference type="ARBA" id="ARBA00022989"/>
    </source>
</evidence>
<dbReference type="PROSITE" id="PS52004">
    <property type="entry name" value="KS3_2"/>
    <property type="match status" value="1"/>
</dbReference>
<feature type="domain" description="Ketosynthase family 3 (KS3)" evidence="15">
    <location>
        <begin position="51"/>
        <end position="451"/>
    </location>
</feature>
<evidence type="ECO:0000256" key="2">
    <source>
        <dbReference type="ARBA" id="ARBA00008467"/>
    </source>
</evidence>
<dbReference type="Gene3D" id="3.40.47.10">
    <property type="match status" value="2"/>
</dbReference>
<dbReference type="EMBL" id="JBHMQU010000025">
    <property type="protein sequence ID" value="MFC0811765.1"/>
    <property type="molecule type" value="Genomic_DNA"/>
</dbReference>
<keyword evidence="6 13" id="KW-0808">Transferase</keyword>
<dbReference type="Proteomes" id="UP001589920">
    <property type="component" value="Unassembled WGS sequence"/>
</dbReference>
<keyword evidence="5" id="KW-0997">Cell inner membrane</keyword>
<dbReference type="NCBIfam" id="NF005589">
    <property type="entry name" value="PRK07314.1"/>
    <property type="match status" value="1"/>
</dbReference>
<comment type="subcellular location">
    <subcellularLocation>
        <location evidence="1">Cell inner membrane</location>
    </subcellularLocation>
</comment>
<proteinExistence type="inferred from homology"/>
<evidence type="ECO:0000256" key="7">
    <source>
        <dbReference type="ARBA" id="ARBA00022692"/>
    </source>
</evidence>
<evidence type="ECO:0000256" key="6">
    <source>
        <dbReference type="ARBA" id="ARBA00022679"/>
    </source>
</evidence>
<evidence type="ECO:0000259" key="15">
    <source>
        <dbReference type="PROSITE" id="PS52004"/>
    </source>
</evidence>
<evidence type="ECO:0000256" key="1">
    <source>
        <dbReference type="ARBA" id="ARBA00004533"/>
    </source>
</evidence>
<dbReference type="InterPro" id="IPR016039">
    <property type="entry name" value="Thiolase-like"/>
</dbReference>
<dbReference type="InterPro" id="IPR014031">
    <property type="entry name" value="Ketoacyl_synth_C"/>
</dbReference>
<dbReference type="SUPFAM" id="SSF53901">
    <property type="entry name" value="Thiolase-like"/>
    <property type="match status" value="2"/>
</dbReference>
<keyword evidence="8" id="KW-1133">Transmembrane helix</keyword>
<dbReference type="PANTHER" id="PTHR11712:SF352">
    <property type="entry name" value="3-OXOACYL-[ACYL-CARRIER-PROTEIN] SYNTHASE"/>
    <property type="match status" value="1"/>
</dbReference>
<dbReference type="Pfam" id="PF00109">
    <property type="entry name" value="ketoacyl-synt"/>
    <property type="match status" value="1"/>
</dbReference>
<comment type="similarity">
    <text evidence="2 13">Belongs to the thiolase-like superfamily. Beta-ketoacyl-ACP synthases family.</text>
</comment>
<dbReference type="CDD" id="cd00834">
    <property type="entry name" value="KAS_I_II"/>
    <property type="match status" value="1"/>
</dbReference>
<dbReference type="SMART" id="SM00825">
    <property type="entry name" value="PKS_KS"/>
    <property type="match status" value="1"/>
</dbReference>
<evidence type="ECO:0000313" key="17">
    <source>
        <dbReference type="Proteomes" id="UP001589920"/>
    </source>
</evidence>
<evidence type="ECO:0000256" key="3">
    <source>
        <dbReference type="ARBA" id="ARBA00022458"/>
    </source>
</evidence>
<keyword evidence="9" id="KW-0472">Membrane</keyword>
<protein>
    <recommendedName>
        <fullName evidence="11">Nodulation protein E</fullName>
    </recommendedName>
    <alternativeName>
        <fullName evidence="12">Host-specificity of nodulation protein B</fullName>
    </alternativeName>
</protein>
<dbReference type="Pfam" id="PF02801">
    <property type="entry name" value="Ketoacyl-synt_C"/>
    <property type="match status" value="1"/>
</dbReference>
<dbReference type="InterPro" id="IPR020841">
    <property type="entry name" value="PKS_Beta-ketoAc_synthase_dom"/>
</dbReference>
<evidence type="ECO:0000256" key="11">
    <source>
        <dbReference type="ARBA" id="ARBA00039445"/>
    </source>
</evidence>
<dbReference type="PANTHER" id="PTHR11712">
    <property type="entry name" value="POLYKETIDE SYNTHASE-RELATED"/>
    <property type="match status" value="1"/>
</dbReference>
<keyword evidence="3" id="KW-0536">Nodulation</keyword>
<feature type="compositionally biased region" description="Pro residues" evidence="14">
    <location>
        <begin position="28"/>
        <end position="37"/>
    </location>
</feature>
<feature type="compositionally biased region" description="Low complexity" evidence="14">
    <location>
        <begin position="18"/>
        <end position="27"/>
    </location>
</feature>
<evidence type="ECO:0000256" key="12">
    <source>
        <dbReference type="ARBA" id="ARBA00041756"/>
    </source>
</evidence>
<evidence type="ECO:0000256" key="13">
    <source>
        <dbReference type="RuleBase" id="RU003694"/>
    </source>
</evidence>
<dbReference type="RefSeq" id="WP_394319200.1">
    <property type="nucleotide sequence ID" value="NZ_JBHMQU010000025.1"/>
</dbReference>
<gene>
    <name evidence="16" type="ORF">ACFHYO_06515</name>
</gene>
<organism evidence="16 17">
    <name type="scientific">Paracoccus panacisoli</name>
    <dbReference type="NCBI Taxonomy" id="1510163"/>
    <lineage>
        <taxon>Bacteria</taxon>
        <taxon>Pseudomonadati</taxon>
        <taxon>Pseudomonadota</taxon>
        <taxon>Alphaproteobacteria</taxon>
        <taxon>Rhodobacterales</taxon>
        <taxon>Paracoccaceae</taxon>
        <taxon>Paracoccus</taxon>
    </lineage>
</organism>
<evidence type="ECO:0000256" key="14">
    <source>
        <dbReference type="SAM" id="MobiDB-lite"/>
    </source>
</evidence>
<accession>A0ABV6T3E4</accession>
<dbReference type="InterPro" id="IPR014030">
    <property type="entry name" value="Ketoacyl_synth_N"/>
</dbReference>